<name>A0A1B4FXK3_9BURK</name>
<evidence type="ECO:0000313" key="2">
    <source>
        <dbReference type="Proteomes" id="UP000067711"/>
    </source>
</evidence>
<dbReference type="EMBL" id="CP013389">
    <property type="protein sequence ID" value="AOJ08408.1"/>
    <property type="molecule type" value="Genomic_DNA"/>
</dbReference>
<evidence type="ECO:0000313" key="1">
    <source>
        <dbReference type="EMBL" id="AOJ08408.1"/>
    </source>
</evidence>
<protein>
    <submittedName>
        <fullName evidence="1">Uncharacterized protein</fullName>
    </submittedName>
</protein>
<gene>
    <name evidence="1" type="ORF">WS71_13180</name>
</gene>
<accession>A0A1B4FXK3</accession>
<dbReference type="AlphaFoldDB" id="A0A1B4FXK3"/>
<organism evidence="1 2">
    <name type="scientific">Burkholderia mayonis</name>
    <dbReference type="NCBI Taxonomy" id="1385591"/>
    <lineage>
        <taxon>Bacteria</taxon>
        <taxon>Pseudomonadati</taxon>
        <taxon>Pseudomonadota</taxon>
        <taxon>Betaproteobacteria</taxon>
        <taxon>Burkholderiales</taxon>
        <taxon>Burkholderiaceae</taxon>
        <taxon>Burkholderia</taxon>
        <taxon>pseudomallei group</taxon>
    </lineage>
</organism>
<reference evidence="1 2" key="1">
    <citation type="submission" date="2015-12" db="EMBL/GenBank/DDBJ databases">
        <title>Diversity of Burkholderia near neighbor genomes.</title>
        <authorList>
            <person name="Sahl J."/>
            <person name="Wagner D."/>
            <person name="Keim P."/>
        </authorList>
    </citation>
    <scope>NUCLEOTIDE SEQUENCE [LARGE SCALE GENOMIC DNA]</scope>
    <source>
        <strain evidence="1 2">BDU8</strain>
    </source>
</reference>
<dbReference type="Proteomes" id="UP000067711">
    <property type="component" value="Chromosome 1"/>
</dbReference>
<sequence length="103" mass="11856">MTDLKFDRLVTLAYRQRVTDKTRAECDCFAFRCELERQGLASAAWLRRQQSGQLNLHVAVAGRINYLEARAFWRDLVDGNINVMRMRDSTTFAPLLAAGVQLY</sequence>
<proteinExistence type="predicted"/>
<dbReference type="RefSeq" id="WP_066488958.1">
    <property type="nucleotide sequence ID" value="NZ_CP013389.1"/>
</dbReference>